<dbReference type="EMBL" id="PFFO01000109">
    <property type="protein sequence ID" value="PIW07572.1"/>
    <property type="molecule type" value="Genomic_DNA"/>
</dbReference>
<protein>
    <submittedName>
        <fullName evidence="1">Uncharacterized protein</fullName>
    </submittedName>
</protein>
<evidence type="ECO:0000313" key="1">
    <source>
        <dbReference type="EMBL" id="PIW07572.1"/>
    </source>
</evidence>
<dbReference type="Proteomes" id="UP000230556">
    <property type="component" value="Unassembled WGS sequence"/>
</dbReference>
<sequence>MTDDQRLALQALSQDLTRIALGRYRNQPKMATRFTEEAKKRLMELPRIKFYDQILSSLNSPLERSAEDILMYSTLIRNRA</sequence>
<gene>
    <name evidence="1" type="ORF">COW38_02565</name>
</gene>
<proteinExistence type="predicted"/>
<accession>A0A2M7FNW0</accession>
<organism evidence="1 2">
    <name type="scientific">Candidatus Collierbacteria bacterium CG17_big_fil_post_rev_8_21_14_2_50_45_7</name>
    <dbReference type="NCBI Taxonomy" id="1974536"/>
    <lineage>
        <taxon>Bacteria</taxon>
        <taxon>Candidatus Collieribacteriota</taxon>
    </lineage>
</organism>
<name>A0A2M7FNW0_9BACT</name>
<comment type="caution">
    <text evidence="1">The sequence shown here is derived from an EMBL/GenBank/DDBJ whole genome shotgun (WGS) entry which is preliminary data.</text>
</comment>
<evidence type="ECO:0000313" key="2">
    <source>
        <dbReference type="Proteomes" id="UP000230556"/>
    </source>
</evidence>
<dbReference type="AlphaFoldDB" id="A0A2M7FNW0"/>
<reference evidence="2" key="1">
    <citation type="submission" date="2017-09" db="EMBL/GenBank/DDBJ databases">
        <title>Depth-based differentiation of microbial function through sediment-hosted aquifers and enrichment of novel symbionts in the deep terrestrial subsurface.</title>
        <authorList>
            <person name="Probst A.J."/>
            <person name="Ladd B."/>
            <person name="Jarett J.K."/>
            <person name="Geller-Mcgrath D.E."/>
            <person name="Sieber C.M.K."/>
            <person name="Emerson J.B."/>
            <person name="Anantharaman K."/>
            <person name="Thomas B.C."/>
            <person name="Malmstrom R."/>
            <person name="Stieglmeier M."/>
            <person name="Klingl A."/>
            <person name="Woyke T."/>
            <person name="Ryan C.M."/>
            <person name="Banfield J.F."/>
        </authorList>
    </citation>
    <scope>NUCLEOTIDE SEQUENCE [LARGE SCALE GENOMIC DNA]</scope>
</reference>